<evidence type="ECO:0000256" key="12">
    <source>
        <dbReference type="ARBA" id="ARBA00023242"/>
    </source>
</evidence>
<evidence type="ECO:0000256" key="4">
    <source>
        <dbReference type="ARBA" id="ARBA00022723"/>
    </source>
</evidence>
<keyword evidence="3" id="KW-1017">Isopeptide bond</keyword>
<dbReference type="PROSITE" id="PS50157">
    <property type="entry name" value="ZINC_FINGER_C2H2_2"/>
    <property type="match status" value="2"/>
</dbReference>
<evidence type="ECO:0000256" key="14">
    <source>
        <dbReference type="SAM" id="MobiDB-lite"/>
    </source>
</evidence>
<reference evidence="16" key="1">
    <citation type="submission" date="2025-08" db="UniProtKB">
        <authorList>
            <consortium name="Ensembl"/>
        </authorList>
    </citation>
    <scope>IDENTIFICATION</scope>
</reference>
<keyword evidence="7" id="KW-0862">Zinc</keyword>
<keyword evidence="12" id="KW-0539">Nucleus</keyword>
<evidence type="ECO:0000313" key="16">
    <source>
        <dbReference type="Ensembl" id="ENSPCEP00000012657.1"/>
    </source>
</evidence>
<evidence type="ECO:0000256" key="3">
    <source>
        <dbReference type="ARBA" id="ARBA00022499"/>
    </source>
</evidence>
<dbReference type="Pfam" id="PF25429">
    <property type="entry name" value="zf-POGZ"/>
    <property type="match status" value="1"/>
</dbReference>
<dbReference type="Proteomes" id="UP000694393">
    <property type="component" value="Unplaced"/>
</dbReference>
<dbReference type="AlphaFoldDB" id="A0A8C8RXH1"/>
<evidence type="ECO:0000256" key="8">
    <source>
        <dbReference type="ARBA" id="ARBA00022843"/>
    </source>
</evidence>
<feature type="region of interest" description="Disordered" evidence="14">
    <location>
        <begin position="433"/>
        <end position="491"/>
    </location>
</feature>
<keyword evidence="4" id="KW-0479">Metal-binding</keyword>
<organism evidence="16 17">
    <name type="scientific">Pelusios castaneus</name>
    <name type="common">West African mud turtle</name>
    <dbReference type="NCBI Taxonomy" id="367368"/>
    <lineage>
        <taxon>Eukaryota</taxon>
        <taxon>Metazoa</taxon>
        <taxon>Chordata</taxon>
        <taxon>Craniata</taxon>
        <taxon>Vertebrata</taxon>
        <taxon>Euteleostomi</taxon>
        <taxon>Archelosauria</taxon>
        <taxon>Testudinata</taxon>
        <taxon>Testudines</taxon>
        <taxon>Pleurodira</taxon>
        <taxon>Pelomedusidae</taxon>
        <taxon>Pelusios</taxon>
    </lineage>
</organism>
<evidence type="ECO:0000256" key="13">
    <source>
        <dbReference type="PROSITE-ProRule" id="PRU00042"/>
    </source>
</evidence>
<dbReference type="GO" id="GO:0005634">
    <property type="term" value="C:nucleus"/>
    <property type="evidence" value="ECO:0007669"/>
    <property type="project" value="UniProtKB-SubCell"/>
</dbReference>
<dbReference type="InterPro" id="IPR036236">
    <property type="entry name" value="Znf_C2H2_sf"/>
</dbReference>
<keyword evidence="10" id="KW-0238">DNA-binding</keyword>
<dbReference type="PROSITE" id="PS00028">
    <property type="entry name" value="ZINC_FINGER_C2H2_1"/>
    <property type="match status" value="4"/>
</dbReference>
<evidence type="ECO:0000256" key="1">
    <source>
        <dbReference type="ARBA" id="ARBA00003729"/>
    </source>
</evidence>
<feature type="domain" description="C2H2-type" evidence="15">
    <location>
        <begin position="324"/>
        <end position="352"/>
    </location>
</feature>
<evidence type="ECO:0000256" key="11">
    <source>
        <dbReference type="ARBA" id="ARBA00023163"/>
    </source>
</evidence>
<evidence type="ECO:0000256" key="9">
    <source>
        <dbReference type="ARBA" id="ARBA00023015"/>
    </source>
</evidence>
<dbReference type="InterPro" id="IPR050527">
    <property type="entry name" value="Snail/Krueppel_Znf"/>
</dbReference>
<keyword evidence="11" id="KW-0804">Transcription</keyword>
<protein>
    <recommendedName>
        <fullName evidence="15">C2H2-type domain-containing protein</fullName>
    </recommendedName>
</protein>
<dbReference type="InterPro" id="IPR013087">
    <property type="entry name" value="Znf_C2H2_type"/>
</dbReference>
<dbReference type="Gene3D" id="3.30.160.60">
    <property type="entry name" value="Classic Zinc Finger"/>
    <property type="match status" value="2"/>
</dbReference>
<dbReference type="Ensembl" id="ENSPCET00000013104.1">
    <property type="protein sequence ID" value="ENSPCEP00000012657.1"/>
    <property type="gene ID" value="ENSPCEG00000009197.1"/>
</dbReference>
<keyword evidence="5" id="KW-0677">Repeat</keyword>
<dbReference type="SMART" id="SM00355">
    <property type="entry name" value="ZnF_C2H2"/>
    <property type="match status" value="9"/>
</dbReference>
<feature type="region of interest" description="Disordered" evidence="14">
    <location>
        <begin position="82"/>
        <end position="132"/>
    </location>
</feature>
<reference evidence="16" key="2">
    <citation type="submission" date="2025-09" db="UniProtKB">
        <authorList>
            <consortium name="Ensembl"/>
        </authorList>
    </citation>
    <scope>IDENTIFICATION</scope>
</reference>
<dbReference type="Pfam" id="PF25414">
    <property type="entry name" value="zf-C2H2_Z280C_D"/>
    <property type="match status" value="1"/>
</dbReference>
<dbReference type="GO" id="GO:0000978">
    <property type="term" value="F:RNA polymerase II cis-regulatory region sequence-specific DNA binding"/>
    <property type="evidence" value="ECO:0007669"/>
    <property type="project" value="TreeGrafter"/>
</dbReference>
<dbReference type="PANTHER" id="PTHR24388:SF34">
    <property type="entry name" value="ZINC FINGER PROTEIN 280D"/>
    <property type="match status" value="1"/>
</dbReference>
<feature type="compositionally biased region" description="Polar residues" evidence="14">
    <location>
        <begin position="122"/>
        <end position="132"/>
    </location>
</feature>
<evidence type="ECO:0000313" key="17">
    <source>
        <dbReference type="Proteomes" id="UP000694393"/>
    </source>
</evidence>
<dbReference type="GO" id="GO:0000981">
    <property type="term" value="F:DNA-binding transcription factor activity, RNA polymerase II-specific"/>
    <property type="evidence" value="ECO:0007669"/>
    <property type="project" value="TreeGrafter"/>
</dbReference>
<dbReference type="Pfam" id="PF13836">
    <property type="entry name" value="DUF4195"/>
    <property type="match status" value="1"/>
</dbReference>
<feature type="compositionally biased region" description="Low complexity" evidence="14">
    <location>
        <begin position="105"/>
        <end position="121"/>
    </location>
</feature>
<accession>A0A8C8RXH1</accession>
<name>A0A8C8RXH1_9SAUR</name>
<comment type="function">
    <text evidence="1">May function as a transcription factor.</text>
</comment>
<evidence type="ECO:0000256" key="2">
    <source>
        <dbReference type="ARBA" id="ARBA00004123"/>
    </source>
</evidence>
<keyword evidence="17" id="KW-1185">Reference proteome</keyword>
<evidence type="ECO:0000256" key="5">
    <source>
        <dbReference type="ARBA" id="ARBA00022737"/>
    </source>
</evidence>
<evidence type="ECO:0000259" key="15">
    <source>
        <dbReference type="PROSITE" id="PS50157"/>
    </source>
</evidence>
<keyword evidence="9" id="KW-0805">Transcription regulation</keyword>
<comment type="subcellular location">
    <subcellularLocation>
        <location evidence="2">Nucleus</location>
    </subcellularLocation>
</comment>
<dbReference type="InterPro" id="IPR025243">
    <property type="entry name" value="DUF4195"/>
</dbReference>
<evidence type="ECO:0000256" key="7">
    <source>
        <dbReference type="ARBA" id="ARBA00022833"/>
    </source>
</evidence>
<evidence type="ECO:0000256" key="6">
    <source>
        <dbReference type="ARBA" id="ARBA00022771"/>
    </source>
</evidence>
<sequence length="613" mass="69573">MAFFNTVIKLKLKMNPALLSVPISPPFPLLKMIYQGYIASSPQAVPNNTSGILFGLSERSGVPHYQSGPAVNMKESVFVSKRPATSEANNVTPKKAKPNEVGAGSNSTVSPSVKSPTVAPSQNVSSKGINTTSSHVKNGAPFPRACPKCNIHFNLMDPLKNHMKYCCPDMVNNFFMGMAKTECSSTPSKTAESERGKLIMLVNDFYYGKHEGDVQRVQQEQKTHTTFKCFSCLKVLKNNIRFMNHMKHHLELEKQSSESWESHTTCQHCYRQFPTPFQLQCHIESTHTPYESSTICKICELSFETEQILLQHMKDNHKPGEMPYVCQVCNYRSSAFSDVETHFRTVHENTKHLLCPFCLKVIKIGAPFMHHYMRHQKKGIYRCTKCRLQFLTCKEKMDHKTQHHRTFRKPRQLEGLPPGTKVTIRASVGPLQSETSATSFSTSTSTFQLSPKTKNTNTKNHNKSNANKAKLKSSPIQKKHSSSSISSRKKKKVTNTVLHNLRYRLGVHKCIECYSEIKDFASHFPAYVHCSLCRYNTSCSKAYVNHMMSFHSARPSRRFWIYKKHSEELRGLTVVCLNCDFLTDVSGLDKMATHLSERHTHTCQVIIENGKCM</sequence>
<feature type="domain" description="C2H2-type" evidence="15">
    <location>
        <begin position="264"/>
        <end position="292"/>
    </location>
</feature>
<evidence type="ECO:0000256" key="10">
    <source>
        <dbReference type="ARBA" id="ARBA00023125"/>
    </source>
</evidence>
<feature type="compositionally biased region" description="Low complexity" evidence="14">
    <location>
        <begin position="435"/>
        <end position="476"/>
    </location>
</feature>
<keyword evidence="8" id="KW-0832">Ubl conjugation</keyword>
<proteinExistence type="predicted"/>
<keyword evidence="6 13" id="KW-0863">Zinc-finger</keyword>
<dbReference type="InterPro" id="IPR057618">
    <property type="entry name" value="Znf_POGZ/Z280C-D-like"/>
</dbReference>
<dbReference type="SUPFAM" id="SSF57667">
    <property type="entry name" value="beta-beta-alpha zinc fingers"/>
    <property type="match status" value="1"/>
</dbReference>
<dbReference type="GO" id="GO:0008270">
    <property type="term" value="F:zinc ion binding"/>
    <property type="evidence" value="ECO:0007669"/>
    <property type="project" value="UniProtKB-KW"/>
</dbReference>
<dbReference type="InterPro" id="IPR059074">
    <property type="entry name" value="zf-C2H2_Z280C_D"/>
</dbReference>
<feature type="compositionally biased region" description="Basic residues" evidence="14">
    <location>
        <begin position="477"/>
        <end position="491"/>
    </location>
</feature>
<dbReference type="PANTHER" id="PTHR24388">
    <property type="entry name" value="ZINC FINGER PROTEIN"/>
    <property type="match status" value="1"/>
</dbReference>